<sequence>MCVCVRPCVRACVRPSVRACVRVSVRPSVRACVRLRACVRPGGVRPAFSVVRSGVWSVRLVVCVCASTGKRAGPSVHGLCVVVRPQVRPSVRLHAWWSNRPSVQVSVQVSVPCVVHSGASVHRGGPSVQVDQESVRCVSSVGAGAFRWCAGIRPHQVRAWGPSVLQCVRHSQAGGEVRPSVRSCARSRCSPVRPVRPCVRAGGGPSVQRQGVRPSRAGAAGPIRACSAACVQRPVRPCASGSVRACVRACVRAGVRVGPDKLPLSKGSLGVVPLAGNG</sequence>
<evidence type="ECO:0000313" key="2">
    <source>
        <dbReference type="Proteomes" id="UP000299102"/>
    </source>
</evidence>
<dbReference type="STRING" id="151549.A0A4C1YKD8"/>
<dbReference type="EMBL" id="BGZK01001227">
    <property type="protein sequence ID" value="GBP74877.1"/>
    <property type="molecule type" value="Genomic_DNA"/>
</dbReference>
<accession>A0A4C1YKD8</accession>
<gene>
    <name evidence="1" type="ORF">EVAR_57101_1</name>
</gene>
<protein>
    <submittedName>
        <fullName evidence="1">Uncharacterized protein</fullName>
    </submittedName>
</protein>
<keyword evidence="2" id="KW-1185">Reference proteome</keyword>
<organism evidence="1 2">
    <name type="scientific">Eumeta variegata</name>
    <name type="common">Bagworm moth</name>
    <name type="synonym">Eumeta japonica</name>
    <dbReference type="NCBI Taxonomy" id="151549"/>
    <lineage>
        <taxon>Eukaryota</taxon>
        <taxon>Metazoa</taxon>
        <taxon>Ecdysozoa</taxon>
        <taxon>Arthropoda</taxon>
        <taxon>Hexapoda</taxon>
        <taxon>Insecta</taxon>
        <taxon>Pterygota</taxon>
        <taxon>Neoptera</taxon>
        <taxon>Endopterygota</taxon>
        <taxon>Lepidoptera</taxon>
        <taxon>Glossata</taxon>
        <taxon>Ditrysia</taxon>
        <taxon>Tineoidea</taxon>
        <taxon>Psychidae</taxon>
        <taxon>Oiketicinae</taxon>
        <taxon>Eumeta</taxon>
    </lineage>
</organism>
<reference evidence="1 2" key="1">
    <citation type="journal article" date="2019" name="Commun. Biol.">
        <title>The bagworm genome reveals a unique fibroin gene that provides high tensile strength.</title>
        <authorList>
            <person name="Kono N."/>
            <person name="Nakamura H."/>
            <person name="Ohtoshi R."/>
            <person name="Tomita M."/>
            <person name="Numata K."/>
            <person name="Arakawa K."/>
        </authorList>
    </citation>
    <scope>NUCLEOTIDE SEQUENCE [LARGE SCALE GENOMIC DNA]</scope>
</reference>
<name>A0A4C1YKD8_EUMVA</name>
<dbReference type="AlphaFoldDB" id="A0A4C1YKD8"/>
<comment type="caution">
    <text evidence="1">The sequence shown here is derived from an EMBL/GenBank/DDBJ whole genome shotgun (WGS) entry which is preliminary data.</text>
</comment>
<evidence type="ECO:0000313" key="1">
    <source>
        <dbReference type="EMBL" id="GBP74877.1"/>
    </source>
</evidence>
<dbReference type="Proteomes" id="UP000299102">
    <property type="component" value="Unassembled WGS sequence"/>
</dbReference>
<proteinExistence type="predicted"/>